<comment type="caution">
    <text evidence="1">The sequence shown here is derived from an EMBL/GenBank/DDBJ whole genome shotgun (WGS) entry which is preliminary data.</text>
</comment>
<name>A0A9P7ULX6_9AGAR</name>
<protein>
    <submittedName>
        <fullName evidence="1">Uncharacterized protein</fullName>
    </submittedName>
</protein>
<reference evidence="1" key="1">
    <citation type="journal article" date="2021" name="Genome Biol. Evol.">
        <title>The assembled and annotated genome of the fairy-ring fungus Marasmius oreades.</title>
        <authorList>
            <person name="Hiltunen M."/>
            <person name="Ament-Velasquez S.L."/>
            <person name="Johannesson H."/>
        </authorList>
    </citation>
    <scope>NUCLEOTIDE SEQUENCE</scope>
    <source>
        <strain evidence="1">03SP1</strain>
    </source>
</reference>
<gene>
    <name evidence="1" type="ORF">E1B28_003103</name>
</gene>
<dbReference type="SUPFAM" id="SSF50494">
    <property type="entry name" value="Trypsin-like serine proteases"/>
    <property type="match status" value="1"/>
</dbReference>
<dbReference type="AlphaFoldDB" id="A0A9P7ULX6"/>
<sequence>MHPDNRDSFEFPVGGFLQIQGVVTEEELRTPNMIDGDGVDCFLVLKSGKSTGLTPGRGTSIESFVREYTDSGNRSTFMAVAIYPYSHKDGAFSEPGDSRSIVVDDHGRIVGLLTGGATGLNGSTDVTYLTPYYWIEERIKEAFPDSCLY</sequence>
<keyword evidence="2" id="KW-1185">Reference proteome</keyword>
<dbReference type="RefSeq" id="XP_043002017.1">
    <property type="nucleotide sequence ID" value="XM_043160062.1"/>
</dbReference>
<dbReference type="GeneID" id="66072179"/>
<dbReference type="KEGG" id="more:E1B28_003103"/>
<dbReference type="Proteomes" id="UP001049176">
    <property type="component" value="Chromosome 11"/>
</dbReference>
<evidence type="ECO:0000313" key="2">
    <source>
        <dbReference type="Proteomes" id="UP001049176"/>
    </source>
</evidence>
<dbReference type="EMBL" id="CM032191">
    <property type="protein sequence ID" value="KAG7085546.1"/>
    <property type="molecule type" value="Genomic_DNA"/>
</dbReference>
<proteinExistence type="predicted"/>
<dbReference type="InterPro" id="IPR009003">
    <property type="entry name" value="Peptidase_S1_PA"/>
</dbReference>
<organism evidence="1 2">
    <name type="scientific">Marasmius oreades</name>
    <name type="common">fairy-ring Marasmius</name>
    <dbReference type="NCBI Taxonomy" id="181124"/>
    <lineage>
        <taxon>Eukaryota</taxon>
        <taxon>Fungi</taxon>
        <taxon>Dikarya</taxon>
        <taxon>Basidiomycota</taxon>
        <taxon>Agaricomycotina</taxon>
        <taxon>Agaricomycetes</taxon>
        <taxon>Agaricomycetidae</taxon>
        <taxon>Agaricales</taxon>
        <taxon>Marasmiineae</taxon>
        <taxon>Marasmiaceae</taxon>
        <taxon>Marasmius</taxon>
    </lineage>
</organism>
<accession>A0A9P7ULX6</accession>
<dbReference type="OrthoDB" id="5424209at2759"/>
<evidence type="ECO:0000313" key="1">
    <source>
        <dbReference type="EMBL" id="KAG7085546.1"/>
    </source>
</evidence>